<dbReference type="AlphaFoldDB" id="A0A380LIH8"/>
<evidence type="ECO:0000313" key="21">
    <source>
        <dbReference type="Proteomes" id="UP000255523"/>
    </source>
</evidence>
<evidence type="ECO:0000256" key="5">
    <source>
        <dbReference type="ARBA" id="ARBA00022679"/>
    </source>
</evidence>
<feature type="binding site" evidence="17">
    <location>
        <position position="10"/>
    </location>
    <ligand>
        <name>ATP</name>
        <dbReference type="ChEBI" id="CHEBI:30616"/>
    </ligand>
</feature>
<evidence type="ECO:0000256" key="4">
    <source>
        <dbReference type="ARBA" id="ARBA00022516"/>
    </source>
</evidence>
<dbReference type="CDD" id="cd14265">
    <property type="entry name" value="UDPK_IM_like"/>
    <property type="match status" value="1"/>
</dbReference>
<evidence type="ECO:0000256" key="8">
    <source>
        <dbReference type="ARBA" id="ARBA00022777"/>
    </source>
</evidence>
<feature type="transmembrane region" description="Helical" evidence="19">
    <location>
        <begin position="24"/>
        <end position="43"/>
    </location>
</feature>
<dbReference type="InterPro" id="IPR036945">
    <property type="entry name" value="DAGK_sf"/>
</dbReference>
<evidence type="ECO:0000256" key="19">
    <source>
        <dbReference type="SAM" id="Phobius"/>
    </source>
</evidence>
<keyword evidence="21" id="KW-1185">Reference proteome</keyword>
<keyword evidence="18" id="KW-0479">Metal-binding</keyword>
<keyword evidence="11" id="KW-0443">Lipid metabolism</keyword>
<protein>
    <submittedName>
        <fullName evidence="20">Diacylglycerol kinase</fullName>
        <ecNumber evidence="20">2.7.1.107</ecNumber>
        <ecNumber evidence="20">2.7.1.66</ecNumber>
    </submittedName>
</protein>
<keyword evidence="3" id="KW-1003">Cell membrane</keyword>
<feature type="binding site" evidence="17">
    <location>
        <begin position="87"/>
        <end position="88"/>
    </location>
    <ligand>
        <name>ATP</name>
        <dbReference type="ChEBI" id="CHEBI:30616"/>
    </ligand>
</feature>
<evidence type="ECO:0000256" key="18">
    <source>
        <dbReference type="PIRSR" id="PIRSR600829-4"/>
    </source>
</evidence>
<evidence type="ECO:0000256" key="15">
    <source>
        <dbReference type="PIRSR" id="PIRSR600829-1"/>
    </source>
</evidence>
<dbReference type="Pfam" id="PF01219">
    <property type="entry name" value="DAGK_prokar"/>
    <property type="match status" value="1"/>
</dbReference>
<evidence type="ECO:0000256" key="13">
    <source>
        <dbReference type="ARBA" id="ARBA00023209"/>
    </source>
</evidence>
<sequence>MKWFKGRFKYAFSGLRYAICDKSIALQMLFGLLVILFGLLLGFTVQEWFWILLCIVLVVVGEIINSCIEQLVDYISLEHTKQAKQIKDMAAGAVFLLSLFSAFIGFVILIQKII</sequence>
<reference evidence="20 21" key="1">
    <citation type="submission" date="2018-06" db="EMBL/GenBank/DDBJ databases">
        <authorList>
            <consortium name="Pathogen Informatics"/>
            <person name="Doyle S."/>
        </authorList>
    </citation>
    <scope>NUCLEOTIDE SEQUENCE [LARGE SCALE GENOMIC DNA]</scope>
    <source>
        <strain evidence="20 21">NCTC11087</strain>
    </source>
</reference>
<dbReference type="GO" id="GO:0005524">
    <property type="term" value="F:ATP binding"/>
    <property type="evidence" value="ECO:0007669"/>
    <property type="project" value="UniProtKB-KW"/>
</dbReference>
<dbReference type="GO" id="GO:0008654">
    <property type="term" value="P:phospholipid biosynthetic process"/>
    <property type="evidence" value="ECO:0007669"/>
    <property type="project" value="UniProtKB-KW"/>
</dbReference>
<feature type="transmembrane region" description="Helical" evidence="19">
    <location>
        <begin position="89"/>
        <end position="110"/>
    </location>
</feature>
<dbReference type="InterPro" id="IPR000829">
    <property type="entry name" value="DAGK"/>
</dbReference>
<feature type="binding site" evidence="18">
    <location>
        <position position="69"/>
    </location>
    <ligand>
        <name>a divalent metal cation</name>
        <dbReference type="ChEBI" id="CHEBI:60240"/>
    </ligand>
</feature>
<dbReference type="EMBL" id="UHFX01000003">
    <property type="protein sequence ID" value="SUO03714.1"/>
    <property type="molecule type" value="Genomic_DNA"/>
</dbReference>
<name>A0A380LIH8_9FIRM</name>
<comment type="cofactor">
    <cofactor evidence="18">
        <name>Mg(2+)</name>
        <dbReference type="ChEBI" id="CHEBI:18420"/>
    </cofactor>
    <text evidence="18">Mn(2+), Zn(2+), Cd(2+) and Co(2+) support activity to lesser extents.</text>
</comment>
<dbReference type="EC" id="2.7.1.66" evidence="20"/>
<dbReference type="GO" id="GO:0036433">
    <property type="term" value="F:di-trans, poly-cis-undecaprenol kinase activity"/>
    <property type="evidence" value="ECO:0007669"/>
    <property type="project" value="UniProtKB-EC"/>
</dbReference>
<keyword evidence="10 19" id="KW-1133">Transmembrane helix</keyword>
<evidence type="ECO:0000256" key="9">
    <source>
        <dbReference type="ARBA" id="ARBA00022840"/>
    </source>
</evidence>
<organism evidence="20 21">
    <name type="scientific">Faecalicoccus pleomorphus</name>
    <dbReference type="NCBI Taxonomy" id="1323"/>
    <lineage>
        <taxon>Bacteria</taxon>
        <taxon>Bacillati</taxon>
        <taxon>Bacillota</taxon>
        <taxon>Erysipelotrichia</taxon>
        <taxon>Erysipelotrichales</taxon>
        <taxon>Erysipelotrichaceae</taxon>
        <taxon>Faecalicoccus</taxon>
    </lineage>
</organism>
<dbReference type="Proteomes" id="UP000255523">
    <property type="component" value="Unassembled WGS sequence"/>
</dbReference>
<keyword evidence="8 20" id="KW-0418">Kinase</keyword>
<evidence type="ECO:0000256" key="7">
    <source>
        <dbReference type="ARBA" id="ARBA00022741"/>
    </source>
</evidence>
<dbReference type="GO" id="GO:0004143">
    <property type="term" value="F:ATP-dependent diacylglycerol kinase activity"/>
    <property type="evidence" value="ECO:0007669"/>
    <property type="project" value="UniProtKB-EC"/>
</dbReference>
<keyword evidence="5 20" id="KW-0808">Transferase</keyword>
<feature type="transmembrane region" description="Helical" evidence="19">
    <location>
        <begin position="49"/>
        <end position="68"/>
    </location>
</feature>
<evidence type="ECO:0000313" key="20">
    <source>
        <dbReference type="EMBL" id="SUO03714.1"/>
    </source>
</evidence>
<keyword evidence="6 19" id="KW-0812">Transmembrane</keyword>
<feature type="binding site" evidence="17">
    <location>
        <position position="69"/>
    </location>
    <ligand>
        <name>ATP</name>
        <dbReference type="ChEBI" id="CHEBI:30616"/>
    </ligand>
</feature>
<evidence type="ECO:0000256" key="6">
    <source>
        <dbReference type="ARBA" id="ARBA00022692"/>
    </source>
</evidence>
<feature type="binding site" evidence="16">
    <location>
        <position position="62"/>
    </location>
    <ligand>
        <name>substrate</name>
    </ligand>
</feature>
<dbReference type="EC" id="2.7.1.107" evidence="20"/>
<evidence type="ECO:0000256" key="3">
    <source>
        <dbReference type="ARBA" id="ARBA00022475"/>
    </source>
</evidence>
<dbReference type="GO" id="GO:0005886">
    <property type="term" value="C:plasma membrane"/>
    <property type="evidence" value="ECO:0007669"/>
    <property type="project" value="UniProtKB-SubCell"/>
</dbReference>
<evidence type="ECO:0000256" key="16">
    <source>
        <dbReference type="PIRSR" id="PIRSR600829-2"/>
    </source>
</evidence>
<keyword evidence="13" id="KW-0594">Phospholipid biosynthesis</keyword>
<evidence type="ECO:0000256" key="1">
    <source>
        <dbReference type="ARBA" id="ARBA00004651"/>
    </source>
</evidence>
<dbReference type="GeneID" id="77461566"/>
<dbReference type="GO" id="GO:0046872">
    <property type="term" value="F:metal ion binding"/>
    <property type="evidence" value="ECO:0007669"/>
    <property type="project" value="UniProtKB-KW"/>
</dbReference>
<feature type="active site" description="Proton acceptor" evidence="15">
    <location>
        <position position="62"/>
    </location>
</feature>
<evidence type="ECO:0000256" key="14">
    <source>
        <dbReference type="ARBA" id="ARBA00023264"/>
    </source>
</evidence>
<evidence type="ECO:0000256" key="12">
    <source>
        <dbReference type="ARBA" id="ARBA00023136"/>
    </source>
</evidence>
<dbReference type="RefSeq" id="WP_027968963.1">
    <property type="nucleotide sequence ID" value="NZ_UHFX01000003.1"/>
</dbReference>
<evidence type="ECO:0000256" key="11">
    <source>
        <dbReference type="ARBA" id="ARBA00023098"/>
    </source>
</evidence>
<proteinExistence type="inferred from homology"/>
<evidence type="ECO:0000256" key="17">
    <source>
        <dbReference type="PIRSR" id="PIRSR600829-3"/>
    </source>
</evidence>
<keyword evidence="18" id="KW-0460">Magnesium</keyword>
<dbReference type="PANTHER" id="PTHR34299">
    <property type="entry name" value="DIACYLGLYCEROL KINASE"/>
    <property type="match status" value="1"/>
</dbReference>
<keyword evidence="4" id="KW-0444">Lipid biosynthesis</keyword>
<evidence type="ECO:0000256" key="2">
    <source>
        <dbReference type="ARBA" id="ARBA00005967"/>
    </source>
</evidence>
<dbReference type="InterPro" id="IPR033717">
    <property type="entry name" value="UDPK"/>
</dbReference>
<keyword evidence="9 17" id="KW-0067">ATP-binding</keyword>
<comment type="similarity">
    <text evidence="2">Belongs to the bacterial diacylglycerol kinase family.</text>
</comment>
<evidence type="ECO:0000256" key="10">
    <source>
        <dbReference type="ARBA" id="ARBA00022989"/>
    </source>
</evidence>
<dbReference type="OrthoDB" id="9789934at2"/>
<keyword evidence="7 17" id="KW-0547">Nucleotide-binding</keyword>
<dbReference type="PANTHER" id="PTHR34299:SF1">
    <property type="entry name" value="DIACYLGLYCEROL KINASE"/>
    <property type="match status" value="1"/>
</dbReference>
<gene>
    <name evidence="20" type="primary">dgkA</name>
    <name evidence="20" type="ORF">NCTC11087_00583</name>
</gene>
<keyword evidence="14" id="KW-1208">Phospholipid metabolism</keyword>
<accession>A0A380LIH8</accession>
<comment type="subcellular location">
    <subcellularLocation>
        <location evidence="1">Cell membrane</location>
        <topology evidence="1">Multi-pass membrane protein</topology>
    </subcellularLocation>
</comment>
<dbReference type="Gene3D" id="1.10.287.3610">
    <property type="match status" value="1"/>
</dbReference>
<keyword evidence="12 19" id="KW-0472">Membrane</keyword>